<keyword evidence="3" id="KW-1185">Reference proteome</keyword>
<evidence type="ECO:0000313" key="2">
    <source>
        <dbReference type="EMBL" id="KAK9140803.1"/>
    </source>
</evidence>
<dbReference type="EMBL" id="JBBNAG010000004">
    <property type="protein sequence ID" value="KAK9140803.1"/>
    <property type="molecule type" value="Genomic_DNA"/>
</dbReference>
<reference evidence="2 3" key="1">
    <citation type="submission" date="2024-01" db="EMBL/GenBank/DDBJ databases">
        <title>Genome assemblies of Stephania.</title>
        <authorList>
            <person name="Yang L."/>
        </authorList>
    </citation>
    <scope>NUCLEOTIDE SEQUENCE [LARGE SCALE GENOMIC DNA]</scope>
    <source>
        <strain evidence="2">JXDWG</strain>
        <tissue evidence="2">Leaf</tissue>
    </source>
</reference>
<feature type="compositionally biased region" description="Basic and acidic residues" evidence="1">
    <location>
        <begin position="51"/>
        <end position="64"/>
    </location>
</feature>
<proteinExistence type="predicted"/>
<accession>A0AAP0JV51</accession>
<sequence>MSVVVAYLAAESDATAQQWREERGEHMAVELGSRMSCGGGRRQRDRTRRAAAAEERGGEKEAAQRRPGTNGGGTGRAAAEKGPICDSSSACGAKVSQSRESRSTARKRRLVVARLVQRRRTSGGGGEARVVFAQRGSRLIGSKPFWVATRSTTDLVCVADCLSPIVTNLATGSTTALFRVGDLSQICHMRLQRENYGGEIDDRS</sequence>
<comment type="caution">
    <text evidence="2">The sequence shown here is derived from an EMBL/GenBank/DDBJ whole genome shotgun (WGS) entry which is preliminary data.</text>
</comment>
<evidence type="ECO:0000313" key="3">
    <source>
        <dbReference type="Proteomes" id="UP001419268"/>
    </source>
</evidence>
<feature type="region of interest" description="Disordered" evidence="1">
    <location>
        <begin position="33"/>
        <end position="107"/>
    </location>
</feature>
<feature type="compositionally biased region" description="Polar residues" evidence="1">
    <location>
        <begin position="86"/>
        <end position="96"/>
    </location>
</feature>
<dbReference type="Proteomes" id="UP001419268">
    <property type="component" value="Unassembled WGS sequence"/>
</dbReference>
<protein>
    <submittedName>
        <fullName evidence="2">Uncharacterized protein</fullName>
    </submittedName>
</protein>
<dbReference type="AlphaFoldDB" id="A0AAP0JV51"/>
<organism evidence="2 3">
    <name type="scientific">Stephania cephalantha</name>
    <dbReference type="NCBI Taxonomy" id="152367"/>
    <lineage>
        <taxon>Eukaryota</taxon>
        <taxon>Viridiplantae</taxon>
        <taxon>Streptophyta</taxon>
        <taxon>Embryophyta</taxon>
        <taxon>Tracheophyta</taxon>
        <taxon>Spermatophyta</taxon>
        <taxon>Magnoliopsida</taxon>
        <taxon>Ranunculales</taxon>
        <taxon>Menispermaceae</taxon>
        <taxon>Menispermoideae</taxon>
        <taxon>Cissampelideae</taxon>
        <taxon>Stephania</taxon>
    </lineage>
</organism>
<evidence type="ECO:0000256" key="1">
    <source>
        <dbReference type="SAM" id="MobiDB-lite"/>
    </source>
</evidence>
<name>A0AAP0JV51_9MAGN</name>
<gene>
    <name evidence="2" type="ORF">Scep_010484</name>
</gene>